<dbReference type="AlphaFoldDB" id="A0A2P2N217"/>
<name>A0A2P2N217_RHIMU</name>
<organism evidence="1">
    <name type="scientific">Rhizophora mucronata</name>
    <name type="common">Asiatic mangrove</name>
    <dbReference type="NCBI Taxonomy" id="61149"/>
    <lineage>
        <taxon>Eukaryota</taxon>
        <taxon>Viridiplantae</taxon>
        <taxon>Streptophyta</taxon>
        <taxon>Embryophyta</taxon>
        <taxon>Tracheophyta</taxon>
        <taxon>Spermatophyta</taxon>
        <taxon>Magnoliopsida</taxon>
        <taxon>eudicotyledons</taxon>
        <taxon>Gunneridae</taxon>
        <taxon>Pentapetalae</taxon>
        <taxon>rosids</taxon>
        <taxon>fabids</taxon>
        <taxon>Malpighiales</taxon>
        <taxon>Rhizophoraceae</taxon>
        <taxon>Rhizophora</taxon>
    </lineage>
</organism>
<accession>A0A2P2N217</accession>
<proteinExistence type="predicted"/>
<protein>
    <submittedName>
        <fullName evidence="1">Uncharacterized protein</fullName>
    </submittedName>
</protein>
<evidence type="ECO:0000313" key="1">
    <source>
        <dbReference type="EMBL" id="MBX36491.1"/>
    </source>
</evidence>
<reference evidence="1" key="1">
    <citation type="submission" date="2018-02" db="EMBL/GenBank/DDBJ databases">
        <title>Rhizophora mucronata_Transcriptome.</title>
        <authorList>
            <person name="Meera S.P."/>
            <person name="Sreeshan A."/>
            <person name="Augustine A."/>
        </authorList>
    </citation>
    <scope>NUCLEOTIDE SEQUENCE</scope>
    <source>
        <tissue evidence="1">Leaf</tissue>
    </source>
</reference>
<dbReference type="EMBL" id="GGEC01056007">
    <property type="protein sequence ID" value="MBX36491.1"/>
    <property type="molecule type" value="Transcribed_RNA"/>
</dbReference>
<sequence>MKAGPIGLREAKLGSIYFYCLHGWELGI</sequence>